<keyword evidence="3 5" id="KW-0575">Peroxidase</keyword>
<dbReference type="SUPFAM" id="SSF48113">
    <property type="entry name" value="Heme-dependent peroxidases"/>
    <property type="match status" value="1"/>
</dbReference>
<keyword evidence="5" id="KW-0560">Oxidoreductase</keyword>
<dbReference type="EMBL" id="HG994588">
    <property type="protein sequence ID" value="CAF3033723.1"/>
    <property type="molecule type" value="Genomic_DNA"/>
</dbReference>
<dbReference type="Gene3D" id="1.10.640.10">
    <property type="entry name" value="Haem peroxidase domain superfamily, animal type"/>
    <property type="match status" value="1"/>
</dbReference>
<dbReference type="InterPro" id="IPR010255">
    <property type="entry name" value="Haem_peroxidase_sf"/>
</dbReference>
<dbReference type="PANTHER" id="PTHR11475">
    <property type="entry name" value="OXIDASE/PEROXIDASE"/>
    <property type="match status" value="1"/>
</dbReference>
<dbReference type="Pfam" id="PF03098">
    <property type="entry name" value="An_peroxidase"/>
    <property type="match status" value="1"/>
</dbReference>
<dbReference type="AlphaFoldDB" id="A0A7R8HDN2"/>
<evidence type="ECO:0000256" key="2">
    <source>
        <dbReference type="ARBA" id="ARBA00022525"/>
    </source>
</evidence>
<keyword evidence="6" id="KW-1185">Reference proteome</keyword>
<evidence type="ECO:0000256" key="1">
    <source>
        <dbReference type="ARBA" id="ARBA00004613"/>
    </source>
</evidence>
<evidence type="ECO:0000256" key="3">
    <source>
        <dbReference type="ARBA" id="ARBA00022559"/>
    </source>
</evidence>
<evidence type="ECO:0000313" key="5">
    <source>
        <dbReference type="EMBL" id="CAF3033723.1"/>
    </source>
</evidence>
<dbReference type="InterPro" id="IPR037120">
    <property type="entry name" value="Haem_peroxidase_sf_animal"/>
</dbReference>
<keyword evidence="4" id="KW-0325">Glycoprotein</keyword>
<keyword evidence="2" id="KW-0964">Secreted</keyword>
<comment type="subcellular location">
    <subcellularLocation>
        <location evidence="1">Secreted</location>
    </subcellularLocation>
</comment>
<name>A0A7R8HDN2_LEPSM</name>
<dbReference type="Proteomes" id="UP000675881">
    <property type="component" value="Chromosome 9"/>
</dbReference>
<dbReference type="GO" id="GO:0005576">
    <property type="term" value="C:extracellular region"/>
    <property type="evidence" value="ECO:0007669"/>
    <property type="project" value="UniProtKB-SubCell"/>
</dbReference>
<dbReference type="PANTHER" id="PTHR11475:SF4">
    <property type="entry name" value="CHORION PEROXIDASE"/>
    <property type="match status" value="1"/>
</dbReference>
<dbReference type="InterPro" id="IPR019791">
    <property type="entry name" value="Haem_peroxidase_animal"/>
</dbReference>
<dbReference type="PROSITE" id="PS50292">
    <property type="entry name" value="PEROXIDASE_3"/>
    <property type="match status" value="1"/>
</dbReference>
<protein>
    <submittedName>
        <fullName evidence="5">PXDN</fullName>
        <ecNumber evidence="5">1.11.1.7</ecNumber>
    </submittedName>
</protein>
<gene>
    <name evidence="5" type="ORF">LSAA_14935</name>
</gene>
<dbReference type="GO" id="GO:0140825">
    <property type="term" value="F:lactoperoxidase activity"/>
    <property type="evidence" value="ECO:0007669"/>
    <property type="project" value="UniProtKB-EC"/>
</dbReference>
<dbReference type="EC" id="1.11.1.7" evidence="5"/>
<reference evidence="5" key="1">
    <citation type="submission" date="2021-02" db="EMBL/GenBank/DDBJ databases">
        <authorList>
            <person name="Bekaert M."/>
        </authorList>
    </citation>
    <scope>NUCLEOTIDE SEQUENCE</scope>
    <source>
        <strain evidence="5">IoA-00</strain>
    </source>
</reference>
<dbReference type="GO" id="GO:0006979">
    <property type="term" value="P:response to oxidative stress"/>
    <property type="evidence" value="ECO:0007669"/>
    <property type="project" value="InterPro"/>
</dbReference>
<sequence>MEFQDIMHDIDLFVGGFSEERHKDSILGPVFKCILGDQFARLKLGDRYFYDLGIDKNIAFTNEQLNEIRKVSMSRILCDNSDSITMIQPRAFRNMDRRNKLTSCSSSSIPFVGLSVFEDRGTRG</sequence>
<organism evidence="5 6">
    <name type="scientific">Lepeophtheirus salmonis</name>
    <name type="common">Salmon louse</name>
    <name type="synonym">Caligus salmonis</name>
    <dbReference type="NCBI Taxonomy" id="72036"/>
    <lineage>
        <taxon>Eukaryota</taxon>
        <taxon>Metazoa</taxon>
        <taxon>Ecdysozoa</taxon>
        <taxon>Arthropoda</taxon>
        <taxon>Crustacea</taxon>
        <taxon>Multicrustacea</taxon>
        <taxon>Hexanauplia</taxon>
        <taxon>Copepoda</taxon>
        <taxon>Siphonostomatoida</taxon>
        <taxon>Caligidae</taxon>
        <taxon>Lepeophtheirus</taxon>
    </lineage>
</organism>
<dbReference type="OrthoDB" id="823504at2759"/>
<evidence type="ECO:0000313" key="6">
    <source>
        <dbReference type="Proteomes" id="UP000675881"/>
    </source>
</evidence>
<accession>A0A7R8HDN2</accession>
<proteinExistence type="predicted"/>
<evidence type="ECO:0000256" key="4">
    <source>
        <dbReference type="ARBA" id="ARBA00023180"/>
    </source>
</evidence>
<dbReference type="GO" id="GO:0020037">
    <property type="term" value="F:heme binding"/>
    <property type="evidence" value="ECO:0007669"/>
    <property type="project" value="InterPro"/>
</dbReference>